<name>A0A9Q8T6C6_9PEZI</name>
<dbReference type="AlphaFoldDB" id="A0A9Q8T6C6"/>
<dbReference type="EMBL" id="CP019480">
    <property type="protein sequence ID" value="UQC89635.1"/>
    <property type="molecule type" value="Genomic_DNA"/>
</dbReference>
<evidence type="ECO:0000313" key="1">
    <source>
        <dbReference type="EMBL" id="UQC89635.1"/>
    </source>
</evidence>
<reference evidence="1" key="1">
    <citation type="journal article" date="2021" name="Mol. Plant Microbe Interact.">
        <title>Complete Genome Sequence of the Plant-Pathogenic Fungus Colletotrichum lupini.</title>
        <authorList>
            <person name="Baroncelli R."/>
            <person name="Pensec F."/>
            <person name="Da Lio D."/>
            <person name="Boufleur T."/>
            <person name="Vicente I."/>
            <person name="Sarrocco S."/>
            <person name="Picot A."/>
            <person name="Baraldi E."/>
            <person name="Sukno S."/>
            <person name="Thon M."/>
            <person name="Le Floch G."/>
        </authorList>
    </citation>
    <scope>NUCLEOTIDE SEQUENCE</scope>
    <source>
        <strain evidence="1">IMI 504893</strain>
    </source>
</reference>
<protein>
    <submittedName>
        <fullName evidence="1">Uncharacterized protein</fullName>
    </submittedName>
</protein>
<dbReference type="RefSeq" id="XP_049151236.1">
    <property type="nucleotide sequence ID" value="XM_049294090.1"/>
</dbReference>
<sequence length="647" mass="71719">MLTRCVRLILQQEKTQRPSSGLAILGVDRLITEVIIDTSTTTYSFYVDFTWAVAKPHNASISTDSRESSNNLLQRCARVWQLQLLVEENLPRLTGRRPHKSLWIKQSPPPPLHHAHIQMDSMLGGARSTRDGVARSYDGCPAVGDALPLGALQFLLPFLPSIHMRGGFRHSAATRVLGRLISNAWFFLAIVHSLGVNPESVASSRTLRPRRYGYSFIVYRACDLLRVSRHLGSLDSSTAQEKRLLQLSAWLVPTQYNANINVIYTDIGKSHDTVNFARKPLHIEVKELTLPVPFTHRASNQFVLLTTNPVHNTILLISARSRFSEARQPAIDLQMSKSSSAPTIPVFASRLNGMHDRAPHFIFNCHTLPLVAVETTRMSTQLAMLLFWCSEYRHEPYDAFLGPPSGSKHRSVYCGKLEAKGKIQKPMPYSGWLGLRGGDCHGPGHKEDLGLGTPGVWLVRWHMVGWADEETLTMSKGAQQLTILNDLSSPKVNHCHRDLVRHGPQRPNDRPAWPGVTGFHEIERERKCSTSSGAIANLARSSAVGHRLPARPIKRETREAAQEARKTGCGNGKSEAACFPRTGSSLAIFVTPEIGSLGGGFLLLGLEERSRTILCHTTLARAHASTSGFQVDGMKDGLEKLEHFTAR</sequence>
<dbReference type="KEGG" id="clup:CLUP02_15166"/>
<dbReference type="Proteomes" id="UP000830671">
    <property type="component" value="Chromosome 8"/>
</dbReference>
<dbReference type="GeneID" id="73349100"/>
<accession>A0A9Q8T6C6</accession>
<organism evidence="1 2">
    <name type="scientific">Colletotrichum lupini</name>
    <dbReference type="NCBI Taxonomy" id="145971"/>
    <lineage>
        <taxon>Eukaryota</taxon>
        <taxon>Fungi</taxon>
        <taxon>Dikarya</taxon>
        <taxon>Ascomycota</taxon>
        <taxon>Pezizomycotina</taxon>
        <taxon>Sordariomycetes</taxon>
        <taxon>Hypocreomycetidae</taxon>
        <taxon>Glomerellales</taxon>
        <taxon>Glomerellaceae</taxon>
        <taxon>Colletotrichum</taxon>
        <taxon>Colletotrichum acutatum species complex</taxon>
    </lineage>
</organism>
<keyword evidence="2" id="KW-1185">Reference proteome</keyword>
<gene>
    <name evidence="1" type="ORF">CLUP02_15166</name>
</gene>
<evidence type="ECO:0000313" key="2">
    <source>
        <dbReference type="Proteomes" id="UP000830671"/>
    </source>
</evidence>
<proteinExistence type="predicted"/>